<dbReference type="GO" id="GO:0003700">
    <property type="term" value="F:DNA-binding transcription factor activity"/>
    <property type="evidence" value="ECO:0007669"/>
    <property type="project" value="InterPro"/>
</dbReference>
<protein>
    <submittedName>
        <fullName evidence="5">Helix-turn-helix domain-containing protein</fullName>
    </submittedName>
</protein>
<keyword evidence="1" id="KW-0805">Transcription regulation</keyword>
<comment type="caution">
    <text evidence="5">The sequence shown here is derived from an EMBL/GenBank/DDBJ whole genome shotgun (WGS) entry which is preliminary data.</text>
</comment>
<dbReference type="InterPro" id="IPR032687">
    <property type="entry name" value="AraC-type_N"/>
</dbReference>
<evidence type="ECO:0000313" key="5">
    <source>
        <dbReference type="EMBL" id="MVU82996.1"/>
    </source>
</evidence>
<name>A0A7K1V8U5_9NOCA</name>
<dbReference type="InterPro" id="IPR018060">
    <property type="entry name" value="HTH_AraC"/>
</dbReference>
<gene>
    <name evidence="5" type="ORF">GPX89_37880</name>
</gene>
<evidence type="ECO:0000256" key="3">
    <source>
        <dbReference type="ARBA" id="ARBA00023163"/>
    </source>
</evidence>
<feature type="domain" description="HTH araC/xylS-type" evidence="4">
    <location>
        <begin position="234"/>
        <end position="332"/>
    </location>
</feature>
<dbReference type="AlphaFoldDB" id="A0A7K1V8U5"/>
<reference evidence="5 6" key="1">
    <citation type="submission" date="2019-12" db="EMBL/GenBank/DDBJ databases">
        <title>Nocardia sp. nov. ET3-3 isolated from soil.</title>
        <authorList>
            <person name="Kanchanasin P."/>
            <person name="Tanasupawat S."/>
            <person name="Yuki M."/>
            <person name="Kudo T."/>
        </authorList>
    </citation>
    <scope>NUCLEOTIDE SEQUENCE [LARGE SCALE GENOMIC DNA]</scope>
    <source>
        <strain evidence="5 6">ET3-3</strain>
    </source>
</reference>
<evidence type="ECO:0000256" key="1">
    <source>
        <dbReference type="ARBA" id="ARBA00023015"/>
    </source>
</evidence>
<proteinExistence type="predicted"/>
<evidence type="ECO:0000256" key="2">
    <source>
        <dbReference type="ARBA" id="ARBA00023125"/>
    </source>
</evidence>
<accession>A0A7K1V8U5</accession>
<dbReference type="Gene3D" id="1.10.10.60">
    <property type="entry name" value="Homeodomain-like"/>
    <property type="match status" value="1"/>
</dbReference>
<dbReference type="SUPFAM" id="SSF46689">
    <property type="entry name" value="Homeodomain-like"/>
    <property type="match status" value="1"/>
</dbReference>
<dbReference type="RefSeq" id="WP_157392578.1">
    <property type="nucleotide sequence ID" value="NZ_WRPP01000011.1"/>
</dbReference>
<dbReference type="PANTHER" id="PTHR47894">
    <property type="entry name" value="HTH-TYPE TRANSCRIPTIONAL REGULATOR GADX"/>
    <property type="match status" value="1"/>
</dbReference>
<dbReference type="SMART" id="SM00342">
    <property type="entry name" value="HTH_ARAC"/>
    <property type="match status" value="1"/>
</dbReference>
<keyword evidence="6" id="KW-1185">Reference proteome</keyword>
<dbReference type="PROSITE" id="PS01124">
    <property type="entry name" value="HTH_ARAC_FAMILY_2"/>
    <property type="match status" value="1"/>
</dbReference>
<dbReference type="Pfam" id="PF12625">
    <property type="entry name" value="Arabinose_bd"/>
    <property type="match status" value="1"/>
</dbReference>
<keyword evidence="2" id="KW-0238">DNA-binding</keyword>
<dbReference type="EMBL" id="WRPP01000011">
    <property type="protein sequence ID" value="MVU82996.1"/>
    <property type="molecule type" value="Genomic_DNA"/>
</dbReference>
<dbReference type="GO" id="GO:0000976">
    <property type="term" value="F:transcription cis-regulatory region binding"/>
    <property type="evidence" value="ECO:0007669"/>
    <property type="project" value="TreeGrafter"/>
</dbReference>
<dbReference type="Pfam" id="PF12833">
    <property type="entry name" value="HTH_18"/>
    <property type="match status" value="1"/>
</dbReference>
<dbReference type="Proteomes" id="UP000466794">
    <property type="component" value="Unassembled WGS sequence"/>
</dbReference>
<dbReference type="InterPro" id="IPR009057">
    <property type="entry name" value="Homeodomain-like_sf"/>
</dbReference>
<evidence type="ECO:0000313" key="6">
    <source>
        <dbReference type="Proteomes" id="UP000466794"/>
    </source>
</evidence>
<keyword evidence="3" id="KW-0804">Transcription</keyword>
<dbReference type="GO" id="GO:0005829">
    <property type="term" value="C:cytosol"/>
    <property type="evidence" value="ECO:0007669"/>
    <property type="project" value="TreeGrafter"/>
</dbReference>
<evidence type="ECO:0000259" key="4">
    <source>
        <dbReference type="PROSITE" id="PS01124"/>
    </source>
</evidence>
<dbReference type="PANTHER" id="PTHR47894:SF4">
    <property type="entry name" value="HTH-TYPE TRANSCRIPTIONAL REGULATOR GADX"/>
    <property type="match status" value="1"/>
</dbReference>
<sequence length="353" mass="38369">MTIMARAASLRGCRELIDELGGDGAALLLRFGISLEAVASDDALVPAESLGWALESAAVELACPDLGLRLADHQDAGILGLLGAVVTNAATVGEAISCATRFISVQHAGISIRLVPDPHGQSGIIALNYRDIAEAGGFSQGVDHAAGIIHRNLFREVGDYGLRTVHLPHPPRAPVARYAEFFGAEVRFDMPTTVFRFPAELLSRPMAGRNPMLYKLALDFLERNHPEPDAGMTARVRLAIDRAFLESKADIDTVARMLAIHERTLQRALAAEGTTFTAVLDAARRDAARRLLCETDLPMSRITTLIGLREQSALTRVVRRWYGTTPQRMRMAARAQRGDRGTFLQDSVRVSGR</sequence>
<organism evidence="5 6">
    <name type="scientific">Nocardia terrae</name>
    <dbReference type="NCBI Taxonomy" id="2675851"/>
    <lineage>
        <taxon>Bacteria</taxon>
        <taxon>Bacillati</taxon>
        <taxon>Actinomycetota</taxon>
        <taxon>Actinomycetes</taxon>
        <taxon>Mycobacteriales</taxon>
        <taxon>Nocardiaceae</taxon>
        <taxon>Nocardia</taxon>
    </lineage>
</organism>